<sequence>MCAVWHAMSICVLLSSVCPFSCFPNSIPKTAREIHVGTDNCQHYNRCISESGVCPTYASQWWRQLQVQGTIKTLTQRPSEHRSQEQHQWQCGTARLCSPTSGTILLTYLLPETFTNQALFNSASPTNLKQLAHERTLSL</sequence>
<feature type="chain" id="PRO_5041911146" description="Secreted protein" evidence="1">
    <location>
        <begin position="23"/>
        <end position="139"/>
    </location>
</feature>
<organism evidence="2 3">
    <name type="scientific">Mycena belliarum</name>
    <dbReference type="NCBI Taxonomy" id="1033014"/>
    <lineage>
        <taxon>Eukaryota</taxon>
        <taxon>Fungi</taxon>
        <taxon>Dikarya</taxon>
        <taxon>Basidiomycota</taxon>
        <taxon>Agaricomycotina</taxon>
        <taxon>Agaricomycetes</taxon>
        <taxon>Agaricomycetidae</taxon>
        <taxon>Agaricales</taxon>
        <taxon>Marasmiineae</taxon>
        <taxon>Mycenaceae</taxon>
        <taxon>Mycena</taxon>
    </lineage>
</organism>
<proteinExistence type="predicted"/>
<name>A0AAD6TQW6_9AGAR</name>
<keyword evidence="3" id="KW-1185">Reference proteome</keyword>
<feature type="signal peptide" evidence="1">
    <location>
        <begin position="1"/>
        <end position="22"/>
    </location>
</feature>
<accession>A0AAD6TQW6</accession>
<comment type="caution">
    <text evidence="2">The sequence shown here is derived from an EMBL/GenBank/DDBJ whole genome shotgun (WGS) entry which is preliminary data.</text>
</comment>
<gene>
    <name evidence="2" type="ORF">B0H15DRAFT_871692</name>
</gene>
<dbReference type="AlphaFoldDB" id="A0AAD6TQW6"/>
<keyword evidence="1" id="KW-0732">Signal</keyword>
<evidence type="ECO:0000256" key="1">
    <source>
        <dbReference type="SAM" id="SignalP"/>
    </source>
</evidence>
<evidence type="ECO:0008006" key="4">
    <source>
        <dbReference type="Google" id="ProtNLM"/>
    </source>
</evidence>
<dbReference type="EMBL" id="JARJCN010000146">
    <property type="protein sequence ID" value="KAJ7068911.1"/>
    <property type="molecule type" value="Genomic_DNA"/>
</dbReference>
<dbReference type="Proteomes" id="UP001222325">
    <property type="component" value="Unassembled WGS sequence"/>
</dbReference>
<reference evidence="2" key="1">
    <citation type="submission" date="2023-03" db="EMBL/GenBank/DDBJ databases">
        <title>Massive genome expansion in bonnet fungi (Mycena s.s.) driven by repeated elements and novel gene families across ecological guilds.</title>
        <authorList>
            <consortium name="Lawrence Berkeley National Laboratory"/>
            <person name="Harder C.B."/>
            <person name="Miyauchi S."/>
            <person name="Viragh M."/>
            <person name="Kuo A."/>
            <person name="Thoen E."/>
            <person name="Andreopoulos B."/>
            <person name="Lu D."/>
            <person name="Skrede I."/>
            <person name="Drula E."/>
            <person name="Henrissat B."/>
            <person name="Morin E."/>
            <person name="Kohler A."/>
            <person name="Barry K."/>
            <person name="LaButti K."/>
            <person name="Morin E."/>
            <person name="Salamov A."/>
            <person name="Lipzen A."/>
            <person name="Mereny Z."/>
            <person name="Hegedus B."/>
            <person name="Baldrian P."/>
            <person name="Stursova M."/>
            <person name="Weitz H."/>
            <person name="Taylor A."/>
            <person name="Grigoriev I.V."/>
            <person name="Nagy L.G."/>
            <person name="Martin F."/>
            <person name="Kauserud H."/>
        </authorList>
    </citation>
    <scope>NUCLEOTIDE SEQUENCE</scope>
    <source>
        <strain evidence="2">CBHHK173m</strain>
    </source>
</reference>
<evidence type="ECO:0000313" key="3">
    <source>
        <dbReference type="Proteomes" id="UP001222325"/>
    </source>
</evidence>
<evidence type="ECO:0000313" key="2">
    <source>
        <dbReference type="EMBL" id="KAJ7068911.1"/>
    </source>
</evidence>
<protein>
    <recommendedName>
        <fullName evidence="4">Secreted protein</fullName>
    </recommendedName>
</protein>